<comment type="similarity">
    <text evidence="6">Belongs to the TRAFAC class myosin-kinesin ATPase superfamily. Kinesin family. KIN-12 subfamily.</text>
</comment>
<dbReference type="GO" id="GO:0007018">
    <property type="term" value="P:microtubule-based movement"/>
    <property type="evidence" value="ECO:0007669"/>
    <property type="project" value="InterPro"/>
</dbReference>
<evidence type="ECO:0000256" key="8">
    <source>
        <dbReference type="SAM" id="Coils"/>
    </source>
</evidence>
<dbReference type="InterPro" id="IPR044986">
    <property type="entry name" value="KIF15/KIN-12"/>
</dbReference>
<proteinExistence type="inferred from homology"/>
<dbReference type="SUPFAM" id="SSF52540">
    <property type="entry name" value="P-loop containing nucleoside triphosphate hydrolases"/>
    <property type="match status" value="1"/>
</dbReference>
<dbReference type="PROSITE" id="PS00411">
    <property type="entry name" value="KINESIN_MOTOR_1"/>
    <property type="match status" value="1"/>
</dbReference>
<evidence type="ECO:0000313" key="12">
    <source>
        <dbReference type="Proteomes" id="UP000188354"/>
    </source>
</evidence>
<feature type="compositionally biased region" description="Basic and acidic residues" evidence="9">
    <location>
        <begin position="44"/>
        <end position="58"/>
    </location>
</feature>
<feature type="region of interest" description="Disordered" evidence="9">
    <location>
        <begin position="35"/>
        <end position="81"/>
    </location>
</feature>
<feature type="coiled-coil region" evidence="8">
    <location>
        <begin position="1459"/>
        <end position="1521"/>
    </location>
</feature>
<keyword evidence="5 7" id="KW-0505">Motor protein</keyword>
<evidence type="ECO:0000256" key="3">
    <source>
        <dbReference type="ARBA" id="ARBA00022840"/>
    </source>
</evidence>
<feature type="coiled-coil region" evidence="8">
    <location>
        <begin position="2690"/>
        <end position="2799"/>
    </location>
</feature>
<feature type="coiled-coil region" evidence="8">
    <location>
        <begin position="2928"/>
        <end position="3037"/>
    </location>
</feature>
<feature type="binding site" evidence="7">
    <location>
        <begin position="288"/>
        <end position="295"/>
    </location>
    <ligand>
        <name>ATP</name>
        <dbReference type="ChEBI" id="CHEBI:30616"/>
    </ligand>
</feature>
<feature type="coiled-coil region" evidence="8">
    <location>
        <begin position="1937"/>
        <end position="2012"/>
    </location>
</feature>
<evidence type="ECO:0000256" key="9">
    <source>
        <dbReference type="SAM" id="MobiDB-lite"/>
    </source>
</evidence>
<dbReference type="GO" id="GO:0003777">
    <property type="term" value="F:microtubule motor activity"/>
    <property type="evidence" value="ECO:0007669"/>
    <property type="project" value="InterPro"/>
</dbReference>
<dbReference type="PANTHER" id="PTHR37739">
    <property type="entry name" value="KINESIN-LIKE PROTEIN KIN-12D"/>
    <property type="match status" value="1"/>
</dbReference>
<dbReference type="CDD" id="cd01373">
    <property type="entry name" value="KISc_KLP2_like"/>
    <property type="match status" value="1"/>
</dbReference>
<feature type="coiled-coil region" evidence="8">
    <location>
        <begin position="1035"/>
        <end position="1126"/>
    </location>
</feature>
<dbReference type="GO" id="GO:0008017">
    <property type="term" value="F:microtubule binding"/>
    <property type="evidence" value="ECO:0007669"/>
    <property type="project" value="InterPro"/>
</dbReference>
<feature type="coiled-coil region" evidence="8">
    <location>
        <begin position="1177"/>
        <end position="1211"/>
    </location>
</feature>
<feature type="coiled-coil region" evidence="8">
    <location>
        <begin position="551"/>
        <end position="578"/>
    </location>
</feature>
<evidence type="ECO:0000256" key="4">
    <source>
        <dbReference type="ARBA" id="ARBA00023054"/>
    </source>
</evidence>
<dbReference type="STRING" id="3871.A0A4P1RP08"/>
<feature type="coiled-coil region" evidence="8">
    <location>
        <begin position="2250"/>
        <end position="2284"/>
    </location>
</feature>
<feature type="region of interest" description="Disordered" evidence="9">
    <location>
        <begin position="130"/>
        <end position="154"/>
    </location>
</feature>
<evidence type="ECO:0000313" key="11">
    <source>
        <dbReference type="EMBL" id="OIW15226.1"/>
    </source>
</evidence>
<dbReference type="SUPFAM" id="SSF57997">
    <property type="entry name" value="Tropomyosin"/>
    <property type="match status" value="1"/>
</dbReference>
<feature type="coiled-coil region" evidence="8">
    <location>
        <begin position="640"/>
        <end position="674"/>
    </location>
</feature>
<name>A0A4P1RP08_LUPAN</name>
<feature type="compositionally biased region" description="Basic and acidic residues" evidence="9">
    <location>
        <begin position="850"/>
        <end position="859"/>
    </location>
</feature>
<evidence type="ECO:0000256" key="2">
    <source>
        <dbReference type="ARBA" id="ARBA00022741"/>
    </source>
</evidence>
<feature type="coiled-coil region" evidence="8">
    <location>
        <begin position="929"/>
        <end position="991"/>
    </location>
</feature>
<dbReference type="Gramene" id="OIW15226">
    <property type="protein sequence ID" value="OIW15226"/>
    <property type="gene ID" value="TanjilG_08818"/>
</dbReference>
<dbReference type="PRINTS" id="PR00380">
    <property type="entry name" value="KINESINHEAVY"/>
</dbReference>
<dbReference type="GO" id="GO:0005874">
    <property type="term" value="C:microtubule"/>
    <property type="evidence" value="ECO:0007669"/>
    <property type="project" value="UniProtKB-KW"/>
</dbReference>
<evidence type="ECO:0000256" key="7">
    <source>
        <dbReference type="PROSITE-ProRule" id="PRU00283"/>
    </source>
</evidence>
<dbReference type="Gene3D" id="3.40.850.10">
    <property type="entry name" value="Kinesin motor domain"/>
    <property type="match status" value="1"/>
</dbReference>
<keyword evidence="3 7" id="KW-0067">ATP-binding</keyword>
<sequence>MYRDFKFSNRSSGKLEEVENVDPLNSHAVQSCVESSRPPLNTIHDQDTISHSKLERTPSKKGRGYESSMLPLRTPDKHGGKHRFGWAQRNDTVSNLYDDKTGSGVGNGSLVNVTTPRVIRTVGRGVGSAATACSESNSTQSTPTKSVTKPPCSSIRSKVDGNNFSARLGNYAPALHKGGMFTPTVANTVRVPHFDLKEDSSFWINHNTQVIIRVRPLNSMERSTQGYNRCLKQESAQCITWIGQPETRFTFDHVACETVDQEMIFRMAGLPMVENCLSGYNSCMFAYGQTGSGKTYTMLGEIEDLDVKPSPHRGMTPRIFEFLFARIQAEEDSRRDENLKYNCKCSFLEIYNEQITDLLDPSCTNLQLREDVKKGVYVENLSEFEVESVSDIIGLLIQGSANRKVAATNMNRESSRSHSVFTCVIESTWEKDSTTNYRFARLNLVDLAGSERQKTSGAEGERLKEAASINKSLSTLGHVIMILVDVANGRQRHVPYRDSRLTFLLQDSLGGNSKTMIIANVSPSICCNAETLNTLKFAQRAKLIQNNAIVNEDSTGDVIALQNQIRLLKEELSTLKCRHNVSRSLFLPMASAMDIKQSMEDSCLGNAAEMVEQHDDDLLDYESKGVRMSHKQIISLETTLAGALRREQMAESSIKKLEAEIEQLDRLVRQREEDTRSYKMMLRFREDKIRRLESQLTGSIPTDTVFLEENKALSDEIQILQGKFEQNPEVTRFALENIRLQNQIKRYEEFYEEGEREILLAEVSSLTKQLLQFHGRNSEHGNSNYGIQPQNAQCCSKETDSVDLELKNTLDELHECRRNLNSCLEENAKLSRELESFRSMLSSTNVPKDSITEPSHEARTLPPKMLGKHEPQMLNQTEDTLNLELELDIIKIILKEERTFRGLLEEQTTCINRDFEMANDRLFLTSKQLDDAQYDLKEAKSVIEALESQQILSIKEIEELRNKNNHYLELMRKQEREIMGLKNQLASKEFRDNSPSNQSGIENEYPLQVKLRRMHDSLEKAKQLNMLYQSDHAFNVSNEEEMDEVRRQAEAETAEVIVCMQEELAMLQHQVHDSNLKEIEMKENILHLETQLNKVQENLLTAIDNNQSLSEEIGQKNMELRSLAEEWELLTTEIEEILVDGCETLVDASDELGYISNSLPQKRIWISEQVGTVVRKISEKESLIVELRRCLEDASNKRSDMECMLKSLRSAALVITEAHQKDCTEKEKEILLLTLQLSEKTSTVTQLEEQLMMAEDHIRKASICATVAFVVVDRFSELNHGYLDDLKCKDSLLSELSETNHRKDALLIDQSTLLVQAERHIAELEERCDNLGEKLSDEKTHSDALEQMLEDIEKNAISKTREQLASLQHGVSTIRSCMASSAEHSESLDNINSLDECTSYYDNDGVARTSFETNQNNVLDPRPVEEPIVDLADLPSKLDKKDQKSRRLFHDACERDFTISLLKKEIECALQSLKEVQDEMTRLHDEKKEMSMSVKKGRENIECLTTQILALQEAMSHFEEQSHVKIEILSQKFKYLEKTLKETGSHWYKTKESLELEVGQAKTISTQKAEEASCILAKFEDAQDMMKEADIMINGLMIGNESMKLDIKGLKKREAALLNEKGILISQVESLQAAVDLKHEEIENLVQSNLIETKALVVELDDVIKEVRLAMKENSMPFACELQCIKSQYLQSIKLVQPWLEEIWSEIFLKDCAMSVLHLCHMGILLETVTGMHAENGLLSHGLWESSSAINDLKEHNFRTRQELDMCRILKGKLLDDIKSGFDRITRKEVEVGEVTVKLNAFAKNISHLQLQEEMLLQRSNEMGSQLATLMKELNLSNANVVTTLLDQEKILERKVEAIESQAEIFMADWYAKDFESIILASESKNMACSIADMEDHFVKYLTLIETLKKEILFSQVESELAEQILMDKEDEVCLLRKEVKQEKVEKQTLLIELNQNILRIAEMGEVNKALEQNIESLKDVTYSNNALKSELVEVKEAKNRLLDKILHLEADHDKVIRDLIEKDVASEFYFQQTLDLEHQNKVLEQNMEFLKDVACSNNALKGELVQVQEAKNRLMDKIHYLEAGYDEVVGDLIEKDVVSEFSFHQISVLKHQNKVLAENIELLNDVTCSNIAIKGELVEVMEAKDRLQDKILHLETGYDEAIGDLIERDVASEFYFHQISVLEHQNTELRKVNCMLVNSSDKLQNEVNLLDSELTRIQTLQQVELSRKDDVITGLLYDLSLLQESASNSKDQKDEIDEMVATMEALEEELAVKSGELADVAAKCQLFEAQVLEKSNIIAALEVDLSKECEAINLQVSENQELRSHIEAVLAAKKVVEDGLRERTKIAESLEDEILEMNSVLSQMNDSIKSLSSDLDELSTERDKLQCQVICLEERLKHAEAQAEAGEAIVQDAQKMAERRKLYAEDKEAEVKLLERSVEELESTINVLENKVDIIKGEAERQRLEREDLELELHAMKDQMQNVTNADADMRRFVNEKEKNLEETLNHIQVLKRVVAGKDAEIEQLKAHISELNLHAEAQAKEYKQKFKALEAMIELVKPEGLSTQSTCVLSNNSDKNATKSRGSGSPFKCIGLGLAQQIKYEKIEELSAASLRIGELESQAVCQQKEIFSLKAKLAAADSMTHDVIRELLGVKLDMTSYKSLLDNQQVQEIIEKAQFHSIEPQEKEQEVIKLKNQLNEFIEERKGWLEEMDRKQAEMVATQIALENLRHQEQLLKTENGMLKIEHVSMKSKVTELEEEVNKLSGQQNLQQRIHHHAKIKEENNRLKIQNEELSAKLRRADIFLSRVKEDLARLRASAGVKPRIDFDEEQRLMIKLKEIEGEKLLLAQQLLRLSTNVLKVAGIVKPMSDINPLLAEEALEMLNNRITSLEMEQQDLKFKSLLDNQQVQEIIEKAQFHSIEPQEKEQEVIKLKNQLNEFIEERKGWLEEMDRKQAEMVATQIALENLRHQEQLLKTENGMLKIEHVSMKSKVTELEEEVNKLSGQQNLQQRIHHHAKIKEENNRLKIQNEELSAKLRRADIFLSRVKEDLARLRASAGVKPRIDFDEEQRLMIKLKVAGIVKPMSDINPLLAEEALEMLNNRITSLEMEQQDLKFKNKIINERIRLSEILPQTSPLNSRS</sequence>
<organism evidence="11 12">
    <name type="scientific">Lupinus angustifolius</name>
    <name type="common">Narrow-leaved blue lupine</name>
    <dbReference type="NCBI Taxonomy" id="3871"/>
    <lineage>
        <taxon>Eukaryota</taxon>
        <taxon>Viridiplantae</taxon>
        <taxon>Streptophyta</taxon>
        <taxon>Embryophyta</taxon>
        <taxon>Tracheophyta</taxon>
        <taxon>Spermatophyta</taxon>
        <taxon>Magnoliopsida</taxon>
        <taxon>eudicotyledons</taxon>
        <taxon>Gunneridae</taxon>
        <taxon>Pentapetalae</taxon>
        <taxon>rosids</taxon>
        <taxon>fabids</taxon>
        <taxon>Fabales</taxon>
        <taxon>Fabaceae</taxon>
        <taxon>Papilionoideae</taxon>
        <taxon>50 kb inversion clade</taxon>
        <taxon>genistoids sensu lato</taxon>
        <taxon>core genistoids</taxon>
        <taxon>Genisteae</taxon>
        <taxon>Lupinus</taxon>
    </lineage>
</organism>
<evidence type="ECO:0000256" key="1">
    <source>
        <dbReference type="ARBA" id="ARBA00022701"/>
    </source>
</evidence>
<keyword evidence="2 7" id="KW-0547">Nucleotide-binding</keyword>
<dbReference type="EMBL" id="CM007363">
    <property type="protein sequence ID" value="OIW15226.1"/>
    <property type="molecule type" value="Genomic_DNA"/>
</dbReference>
<keyword evidence="12" id="KW-1185">Reference proteome</keyword>
<feature type="coiled-coil region" evidence="8">
    <location>
        <begin position="806"/>
        <end position="840"/>
    </location>
</feature>
<dbReference type="InterPro" id="IPR001752">
    <property type="entry name" value="Kinesin_motor_dom"/>
</dbReference>
<dbReference type="Gene3D" id="1.20.5.170">
    <property type="match status" value="1"/>
</dbReference>
<dbReference type="InterPro" id="IPR036961">
    <property type="entry name" value="Kinesin_motor_dom_sf"/>
</dbReference>
<evidence type="ECO:0000256" key="6">
    <source>
        <dbReference type="ARBA" id="ARBA00034488"/>
    </source>
</evidence>
<protein>
    <recommendedName>
        <fullName evidence="10">Kinesin motor domain-containing protein</fullName>
    </recommendedName>
</protein>
<feature type="region of interest" description="Disordered" evidence="9">
    <location>
        <begin position="844"/>
        <end position="868"/>
    </location>
</feature>
<dbReference type="SMART" id="SM00129">
    <property type="entry name" value="KISc"/>
    <property type="match status" value="1"/>
</dbReference>
<dbReference type="Proteomes" id="UP000188354">
    <property type="component" value="Chromosome LG03"/>
</dbReference>
<feature type="coiled-coil region" evidence="8">
    <location>
        <begin position="2348"/>
        <end position="2554"/>
    </location>
</feature>
<evidence type="ECO:0000256" key="5">
    <source>
        <dbReference type="ARBA" id="ARBA00023175"/>
    </source>
</evidence>
<dbReference type="GO" id="GO:0005524">
    <property type="term" value="F:ATP binding"/>
    <property type="evidence" value="ECO:0007669"/>
    <property type="project" value="UniProtKB-UniRule"/>
</dbReference>
<keyword evidence="1" id="KW-0493">Microtubule</keyword>
<dbReference type="InterPro" id="IPR019821">
    <property type="entry name" value="Kinesin_motor_CS"/>
</dbReference>
<dbReference type="FunFam" id="3.40.850.10:FF:000033">
    <property type="entry name" value="Kinesin-like protein KIN-12E"/>
    <property type="match status" value="1"/>
</dbReference>
<accession>A0A4P1RP08</accession>
<feature type="domain" description="Kinesin motor" evidence="10">
    <location>
        <begin position="207"/>
        <end position="544"/>
    </location>
</feature>
<dbReference type="InterPro" id="IPR027417">
    <property type="entry name" value="P-loop_NTPase"/>
</dbReference>
<reference evidence="11 12" key="1">
    <citation type="journal article" date="2017" name="Plant Biotechnol. J.">
        <title>A comprehensive draft genome sequence for lupin (Lupinus angustifolius), an emerging health food: insights into plant-microbe interactions and legume evolution.</title>
        <authorList>
            <person name="Hane J.K."/>
            <person name="Ming Y."/>
            <person name="Kamphuis L.G."/>
            <person name="Nelson M.N."/>
            <person name="Garg G."/>
            <person name="Atkins C.A."/>
            <person name="Bayer P.E."/>
            <person name="Bravo A."/>
            <person name="Bringans S."/>
            <person name="Cannon S."/>
            <person name="Edwards D."/>
            <person name="Foley R."/>
            <person name="Gao L.L."/>
            <person name="Harrison M.J."/>
            <person name="Huang W."/>
            <person name="Hurgobin B."/>
            <person name="Li S."/>
            <person name="Liu C.W."/>
            <person name="McGrath A."/>
            <person name="Morahan G."/>
            <person name="Murray J."/>
            <person name="Weller J."/>
            <person name="Jian J."/>
            <person name="Singh K.B."/>
        </authorList>
    </citation>
    <scope>NUCLEOTIDE SEQUENCE [LARGE SCALE GENOMIC DNA]</scope>
    <source>
        <strain evidence="12">cv. Tanjil</strain>
        <tissue evidence="11">Whole plant</tissue>
    </source>
</reference>
<gene>
    <name evidence="11" type="ORF">TanjilG_08818</name>
</gene>
<dbReference type="PANTHER" id="PTHR37739:SF8">
    <property type="entry name" value="KINESIN-LIKE PROTEIN KIN-12D"/>
    <property type="match status" value="1"/>
</dbReference>
<keyword evidence="4 8" id="KW-0175">Coiled coil</keyword>
<evidence type="ECO:0000259" key="10">
    <source>
        <dbReference type="PROSITE" id="PS50067"/>
    </source>
</evidence>
<feature type="coiled-coil region" evidence="8">
    <location>
        <begin position="1307"/>
        <end position="1362"/>
    </location>
</feature>
<feature type="compositionally biased region" description="Polar residues" evidence="9">
    <location>
        <begin position="131"/>
        <end position="147"/>
    </location>
</feature>
<dbReference type="PROSITE" id="PS50067">
    <property type="entry name" value="KINESIN_MOTOR_2"/>
    <property type="match status" value="1"/>
</dbReference>
<dbReference type="Pfam" id="PF00225">
    <property type="entry name" value="Kinesin"/>
    <property type="match status" value="1"/>
</dbReference>